<name>A0A8T1NY67_CARIL</name>
<sequence>MAYYDSEDDRVDIKVKLGDTVKCMKIYDRPGMDRLRGKIRDSFNIPADADFTLTYADYDGDVVTICDDIDVNRAVGRGRIYVKLSNNKGVNSNAQAGGTTSTQLTSLQVQHPCPNIKTGVISEGLQSVPQQICEALKLHEALLKISDQDIVSKAITGPVLVELADFISKMTQSYLNLDSQTTQSRADSTTQNKKNINKNKKTTQNVADGSELIPMPYGDGDKSYW</sequence>
<protein>
    <recommendedName>
        <fullName evidence="3">PB1 domain-containing protein</fullName>
    </recommendedName>
</protein>
<feature type="domain" description="PB1" evidence="3">
    <location>
        <begin position="10"/>
        <end position="85"/>
    </location>
</feature>
<dbReference type="InterPro" id="IPR053793">
    <property type="entry name" value="PB1-like"/>
</dbReference>
<comment type="caution">
    <text evidence="4">The sequence shown here is derived from an EMBL/GenBank/DDBJ whole genome shotgun (WGS) entry which is preliminary data.</text>
</comment>
<dbReference type="EMBL" id="CM031819">
    <property type="protein sequence ID" value="KAG6635098.1"/>
    <property type="molecule type" value="Genomic_DNA"/>
</dbReference>
<dbReference type="Proteomes" id="UP000811609">
    <property type="component" value="Chromosome 11"/>
</dbReference>
<dbReference type="InterPro" id="IPR000270">
    <property type="entry name" value="PB1_dom"/>
</dbReference>
<dbReference type="Pfam" id="PF00564">
    <property type="entry name" value="PB1"/>
    <property type="match status" value="1"/>
</dbReference>
<keyword evidence="5" id="KW-1185">Reference proteome</keyword>
<dbReference type="EMBL" id="CM031819">
    <property type="protein sequence ID" value="KAG6635097.1"/>
    <property type="molecule type" value="Genomic_DNA"/>
</dbReference>
<evidence type="ECO:0000313" key="4">
    <source>
        <dbReference type="EMBL" id="KAG6635098.1"/>
    </source>
</evidence>
<evidence type="ECO:0000259" key="3">
    <source>
        <dbReference type="PROSITE" id="PS51745"/>
    </source>
</evidence>
<dbReference type="AlphaFoldDB" id="A0A8T1NY67"/>
<dbReference type="EMBL" id="CM031819">
    <property type="protein sequence ID" value="KAG6635100.1"/>
    <property type="molecule type" value="Genomic_DNA"/>
</dbReference>
<evidence type="ECO:0000313" key="5">
    <source>
        <dbReference type="Proteomes" id="UP000811609"/>
    </source>
</evidence>
<accession>A0A8T1NY67</accession>
<comment type="subunit">
    <text evidence="1">Homodimers and heterodimers.</text>
</comment>
<reference evidence="4" key="1">
    <citation type="submission" date="2020-12" db="EMBL/GenBank/DDBJ databases">
        <title>WGS assembly of Carya illinoinensis cv. Pawnee.</title>
        <authorList>
            <person name="Platts A."/>
            <person name="Shu S."/>
            <person name="Wright S."/>
            <person name="Barry K."/>
            <person name="Edger P."/>
            <person name="Pires J.C."/>
            <person name="Schmutz J."/>
        </authorList>
    </citation>
    <scope>NUCLEOTIDE SEQUENCE</scope>
    <source>
        <tissue evidence="4">Leaf</tissue>
    </source>
</reference>
<evidence type="ECO:0000256" key="2">
    <source>
        <dbReference type="SAM" id="MobiDB-lite"/>
    </source>
</evidence>
<gene>
    <name evidence="4" type="ORF">CIPAW_11G019900</name>
</gene>
<evidence type="ECO:0000256" key="1">
    <source>
        <dbReference type="ARBA" id="ARBA00011726"/>
    </source>
</evidence>
<feature type="region of interest" description="Disordered" evidence="2">
    <location>
        <begin position="180"/>
        <end position="225"/>
    </location>
</feature>
<dbReference type="PANTHER" id="PTHR20930:SF0">
    <property type="entry name" value="PROTEIN ILRUN"/>
    <property type="match status" value="1"/>
</dbReference>
<organism evidence="4 5">
    <name type="scientific">Carya illinoinensis</name>
    <name type="common">Pecan</name>
    <dbReference type="NCBI Taxonomy" id="32201"/>
    <lineage>
        <taxon>Eukaryota</taxon>
        <taxon>Viridiplantae</taxon>
        <taxon>Streptophyta</taxon>
        <taxon>Embryophyta</taxon>
        <taxon>Tracheophyta</taxon>
        <taxon>Spermatophyta</taxon>
        <taxon>Magnoliopsida</taxon>
        <taxon>eudicotyledons</taxon>
        <taxon>Gunneridae</taxon>
        <taxon>Pentapetalae</taxon>
        <taxon>rosids</taxon>
        <taxon>fabids</taxon>
        <taxon>Fagales</taxon>
        <taxon>Juglandaceae</taxon>
        <taxon>Carya</taxon>
    </lineage>
</organism>
<dbReference type="SMART" id="SM00666">
    <property type="entry name" value="PB1"/>
    <property type="match status" value="1"/>
</dbReference>
<proteinExistence type="predicted"/>
<dbReference type="PANTHER" id="PTHR20930">
    <property type="entry name" value="OVARIAN CARCINOMA ANTIGEN CA125-RELATED"/>
    <property type="match status" value="1"/>
</dbReference>
<dbReference type="PROSITE" id="PS51745">
    <property type="entry name" value="PB1"/>
    <property type="match status" value="1"/>
</dbReference>